<dbReference type="eggNOG" id="KOG0254">
    <property type="taxonomic scope" value="Eukaryota"/>
</dbReference>
<feature type="transmembrane region" description="Helical" evidence="7">
    <location>
        <begin position="359"/>
        <end position="380"/>
    </location>
</feature>
<comment type="subcellular location">
    <subcellularLocation>
        <location evidence="1">Membrane</location>
        <topology evidence="1">Multi-pass membrane protein</topology>
    </subcellularLocation>
</comment>
<feature type="transmembrane region" description="Helical" evidence="7">
    <location>
        <begin position="461"/>
        <end position="479"/>
    </location>
</feature>
<comment type="similarity">
    <text evidence="2">Belongs to the major facilitator superfamily. Sugar transporter (TC 2.A.1.1) family.</text>
</comment>
<feature type="region of interest" description="Disordered" evidence="6">
    <location>
        <begin position="220"/>
        <end position="241"/>
    </location>
</feature>
<evidence type="ECO:0000256" key="6">
    <source>
        <dbReference type="SAM" id="MobiDB-lite"/>
    </source>
</evidence>
<feature type="domain" description="Major facilitator superfamily (MFS) profile" evidence="8">
    <location>
        <begin position="43"/>
        <end position="483"/>
    </location>
</feature>
<dbReference type="PANTHER" id="PTHR48022:SF5">
    <property type="entry name" value="ALPHA-GLUCOSIDES PERMEASE MPH2-RELATED"/>
    <property type="match status" value="1"/>
</dbReference>
<dbReference type="HOGENOM" id="CLU_001265_11_5_1"/>
<keyword evidence="3 7" id="KW-0812">Transmembrane</keyword>
<evidence type="ECO:0000256" key="1">
    <source>
        <dbReference type="ARBA" id="ARBA00004141"/>
    </source>
</evidence>
<dbReference type="InterPro" id="IPR020846">
    <property type="entry name" value="MFS_dom"/>
</dbReference>
<dbReference type="GO" id="GO:0005351">
    <property type="term" value="F:carbohydrate:proton symporter activity"/>
    <property type="evidence" value="ECO:0007669"/>
    <property type="project" value="TreeGrafter"/>
</dbReference>
<dbReference type="PANTHER" id="PTHR48022">
    <property type="entry name" value="PLASTIDIC GLUCOSE TRANSPORTER 4"/>
    <property type="match status" value="1"/>
</dbReference>
<dbReference type="InterPro" id="IPR050360">
    <property type="entry name" value="MFS_Sugar_Transporters"/>
</dbReference>
<proteinExistence type="inferred from homology"/>
<sequence length="523" mass="57735">MTEKQPESSTTVEWLSDAQDATVREQSMGIRRALKRYPKAAFWSLAMSTTIIIEGYDTMLIGNLFAQPAFKKHYGQRTAKGTYQIPAPWQAGLKNGADCGCIVGLLLSGYISERLGFRKTMLGGLALISAFIFIQFFAPSIEVLLVAQILFGIPLGLFQTLPIVYAAEIAPVSLRPYLTNYVNICWGIGHVIGSGILRGSLQIEGQWAYRMDLALHPHPPPLLRPREPPLARPPRPPRRSEKVLVRISSREETDVDHDKSIALMVVTTEHERHVNATTTYAACFRGLDRKRTLIAMGVYGVQVLSGNPLRGSLAYLLEQTGLGSKQAFDMTNVDNALALFSGFLSWALLPFFGRRSTYLWTLVMILVTLILVGALGVPPGHSSDKAYSWTIAAILIISSFLYHLGIGPLTNTICSEIPSSLLRSKTVVLARGAYTVLTICANAFTPYQLNPTAWNWGAKTGFFWAGGCLMSIVFTYLCVPETKMRTAAEVDVLFEQRISLRRFAQTKVDLVEAIGGEEIVVKR</sequence>
<dbReference type="InterPro" id="IPR005829">
    <property type="entry name" value="Sugar_transporter_CS"/>
</dbReference>
<organism evidence="9 10">
    <name type="scientific">Zymoseptoria tritici (strain CBS 115943 / IPO323)</name>
    <name type="common">Speckled leaf blotch fungus</name>
    <name type="synonym">Septoria tritici</name>
    <dbReference type="NCBI Taxonomy" id="336722"/>
    <lineage>
        <taxon>Eukaryota</taxon>
        <taxon>Fungi</taxon>
        <taxon>Dikarya</taxon>
        <taxon>Ascomycota</taxon>
        <taxon>Pezizomycotina</taxon>
        <taxon>Dothideomycetes</taxon>
        <taxon>Dothideomycetidae</taxon>
        <taxon>Mycosphaerellales</taxon>
        <taxon>Mycosphaerellaceae</taxon>
        <taxon>Zymoseptoria</taxon>
    </lineage>
</organism>
<feature type="transmembrane region" description="Helical" evidence="7">
    <location>
        <begin position="293"/>
        <end position="316"/>
    </location>
</feature>
<feature type="transmembrane region" description="Helical" evidence="7">
    <location>
        <begin position="336"/>
        <end position="352"/>
    </location>
</feature>
<evidence type="ECO:0000259" key="8">
    <source>
        <dbReference type="PROSITE" id="PS50850"/>
    </source>
</evidence>
<dbReference type="FunFam" id="1.20.1250.20:FF:000078">
    <property type="entry name" value="MFS maltose transporter, putative"/>
    <property type="match status" value="1"/>
</dbReference>
<dbReference type="RefSeq" id="XP_003849000.1">
    <property type="nucleotide sequence ID" value="XM_003848952.1"/>
</dbReference>
<dbReference type="AlphaFoldDB" id="F9XKX0"/>
<dbReference type="Pfam" id="PF00083">
    <property type="entry name" value="Sugar_tr"/>
    <property type="match status" value="1"/>
</dbReference>
<dbReference type="InterPro" id="IPR005828">
    <property type="entry name" value="MFS_sugar_transport-like"/>
</dbReference>
<dbReference type="GeneID" id="13398320"/>
<keyword evidence="4 7" id="KW-1133">Transmembrane helix</keyword>
<dbReference type="GO" id="GO:0016020">
    <property type="term" value="C:membrane"/>
    <property type="evidence" value="ECO:0007669"/>
    <property type="project" value="UniProtKB-SubCell"/>
</dbReference>
<dbReference type="SUPFAM" id="SSF103473">
    <property type="entry name" value="MFS general substrate transporter"/>
    <property type="match status" value="1"/>
</dbReference>
<evidence type="ECO:0000313" key="9">
    <source>
        <dbReference type="EMBL" id="EGP83976.1"/>
    </source>
</evidence>
<evidence type="ECO:0000313" key="10">
    <source>
        <dbReference type="Proteomes" id="UP000008062"/>
    </source>
</evidence>
<dbReference type="KEGG" id="ztr:MYCGRDRAFT_87907"/>
<dbReference type="OrthoDB" id="6612291at2759"/>
<evidence type="ECO:0000256" key="5">
    <source>
        <dbReference type="ARBA" id="ARBA00023136"/>
    </source>
</evidence>
<dbReference type="InterPro" id="IPR036259">
    <property type="entry name" value="MFS_trans_sf"/>
</dbReference>
<dbReference type="InParanoid" id="F9XKX0"/>
<evidence type="ECO:0000256" key="4">
    <source>
        <dbReference type="ARBA" id="ARBA00022989"/>
    </source>
</evidence>
<accession>F9XKX0</accession>
<evidence type="ECO:0000256" key="3">
    <source>
        <dbReference type="ARBA" id="ARBA00022692"/>
    </source>
</evidence>
<dbReference type="OMA" id="MIACCTW"/>
<dbReference type="Proteomes" id="UP000008062">
    <property type="component" value="Chromosome 10"/>
</dbReference>
<evidence type="ECO:0000256" key="7">
    <source>
        <dbReference type="SAM" id="Phobius"/>
    </source>
</evidence>
<gene>
    <name evidence="9" type="ORF">MYCGRDRAFT_87907</name>
</gene>
<reference evidence="9 10" key="1">
    <citation type="journal article" date="2011" name="PLoS Genet.">
        <title>Finished genome of the fungal wheat pathogen Mycosphaerella graminicola reveals dispensome structure, chromosome plasticity, and stealth pathogenesis.</title>
        <authorList>
            <person name="Goodwin S.B."/>
            <person name="Ben M'barek S."/>
            <person name="Dhillon B."/>
            <person name="Wittenberg A.H.J."/>
            <person name="Crane C.F."/>
            <person name="Hane J.K."/>
            <person name="Foster A.J."/>
            <person name="Van der Lee T.A.J."/>
            <person name="Grimwood J."/>
            <person name="Aerts A."/>
            <person name="Antoniw J."/>
            <person name="Bailey A."/>
            <person name="Bluhm B."/>
            <person name="Bowler J."/>
            <person name="Bristow J."/>
            <person name="van der Burgt A."/>
            <person name="Canto-Canche B."/>
            <person name="Churchill A.C.L."/>
            <person name="Conde-Ferraez L."/>
            <person name="Cools H.J."/>
            <person name="Coutinho P.M."/>
            <person name="Csukai M."/>
            <person name="Dehal P."/>
            <person name="De Wit P."/>
            <person name="Donzelli B."/>
            <person name="van de Geest H.C."/>
            <person name="van Ham R.C.H.J."/>
            <person name="Hammond-Kosack K.E."/>
            <person name="Henrissat B."/>
            <person name="Kilian A."/>
            <person name="Kobayashi A.K."/>
            <person name="Koopmann E."/>
            <person name="Kourmpetis Y."/>
            <person name="Kuzniar A."/>
            <person name="Lindquist E."/>
            <person name="Lombard V."/>
            <person name="Maliepaard C."/>
            <person name="Martins N."/>
            <person name="Mehrabi R."/>
            <person name="Nap J.P.H."/>
            <person name="Ponomarenko A."/>
            <person name="Rudd J.J."/>
            <person name="Salamov A."/>
            <person name="Schmutz J."/>
            <person name="Schouten H.J."/>
            <person name="Shapiro H."/>
            <person name="Stergiopoulos I."/>
            <person name="Torriani S.F.F."/>
            <person name="Tu H."/>
            <person name="de Vries R.P."/>
            <person name="Waalwijk C."/>
            <person name="Ware S.B."/>
            <person name="Wiebenga A."/>
            <person name="Zwiers L.-H."/>
            <person name="Oliver R.P."/>
            <person name="Grigoriev I.V."/>
            <person name="Kema G.H.J."/>
        </authorList>
    </citation>
    <scope>NUCLEOTIDE SEQUENCE [LARGE SCALE GENOMIC DNA]</scope>
    <source>
        <strain evidence="10">CBS 115943 / IPO323</strain>
    </source>
</reference>
<dbReference type="PROSITE" id="PS00217">
    <property type="entry name" value="SUGAR_TRANSPORT_2"/>
    <property type="match status" value="1"/>
</dbReference>
<feature type="transmembrane region" description="Helical" evidence="7">
    <location>
        <begin position="428"/>
        <end position="449"/>
    </location>
</feature>
<feature type="transmembrane region" description="Helical" evidence="7">
    <location>
        <begin position="120"/>
        <end position="138"/>
    </location>
</feature>
<feature type="transmembrane region" description="Helical" evidence="7">
    <location>
        <begin position="386"/>
        <end position="407"/>
    </location>
</feature>
<name>F9XKX0_ZYMTI</name>
<feature type="transmembrane region" description="Helical" evidence="7">
    <location>
        <begin position="144"/>
        <end position="167"/>
    </location>
</feature>
<keyword evidence="10" id="KW-1185">Reference proteome</keyword>
<protein>
    <recommendedName>
        <fullName evidence="8">Major facilitator superfamily (MFS) profile domain-containing protein</fullName>
    </recommendedName>
</protein>
<dbReference type="PROSITE" id="PS50850">
    <property type="entry name" value="MFS"/>
    <property type="match status" value="1"/>
</dbReference>
<dbReference type="EMBL" id="CM001205">
    <property type="protein sequence ID" value="EGP83976.1"/>
    <property type="molecule type" value="Genomic_DNA"/>
</dbReference>
<evidence type="ECO:0000256" key="2">
    <source>
        <dbReference type="ARBA" id="ARBA00010992"/>
    </source>
</evidence>
<keyword evidence="5 7" id="KW-0472">Membrane</keyword>
<dbReference type="Gene3D" id="1.20.1250.20">
    <property type="entry name" value="MFS general substrate transporter like domains"/>
    <property type="match status" value="1"/>
</dbReference>